<dbReference type="EMBL" id="UINC01157562">
    <property type="protein sequence ID" value="SVD54619.1"/>
    <property type="molecule type" value="Genomic_DNA"/>
</dbReference>
<proteinExistence type="predicted"/>
<dbReference type="InterPro" id="IPR046682">
    <property type="entry name" value="DUF6552"/>
</dbReference>
<dbReference type="AlphaFoldDB" id="A0A382W7F1"/>
<organism evidence="2">
    <name type="scientific">marine metagenome</name>
    <dbReference type="NCBI Taxonomy" id="408172"/>
    <lineage>
        <taxon>unclassified sequences</taxon>
        <taxon>metagenomes</taxon>
        <taxon>ecological metagenomes</taxon>
    </lineage>
</organism>
<keyword evidence="1" id="KW-0812">Transmembrane</keyword>
<dbReference type="Pfam" id="PF20189">
    <property type="entry name" value="DUF6552"/>
    <property type="match status" value="1"/>
</dbReference>
<accession>A0A382W7F1</accession>
<name>A0A382W7F1_9ZZZZ</name>
<reference evidence="2" key="1">
    <citation type="submission" date="2018-05" db="EMBL/GenBank/DDBJ databases">
        <authorList>
            <person name="Lanie J.A."/>
            <person name="Ng W.-L."/>
            <person name="Kazmierczak K.M."/>
            <person name="Andrzejewski T.M."/>
            <person name="Davidsen T.M."/>
            <person name="Wayne K.J."/>
            <person name="Tettelin H."/>
            <person name="Glass J.I."/>
            <person name="Rusch D."/>
            <person name="Podicherti R."/>
            <person name="Tsui H.-C.T."/>
            <person name="Winkler M.E."/>
        </authorList>
    </citation>
    <scope>NUCLEOTIDE SEQUENCE</scope>
</reference>
<protein>
    <submittedName>
        <fullName evidence="2">Uncharacterized protein</fullName>
    </submittedName>
</protein>
<gene>
    <name evidence="2" type="ORF">METZ01_LOCUS407473</name>
</gene>
<evidence type="ECO:0000256" key="1">
    <source>
        <dbReference type="SAM" id="Phobius"/>
    </source>
</evidence>
<evidence type="ECO:0000313" key="2">
    <source>
        <dbReference type="EMBL" id="SVD54619.1"/>
    </source>
</evidence>
<feature type="transmembrane region" description="Helical" evidence="1">
    <location>
        <begin position="57"/>
        <end position="74"/>
    </location>
</feature>
<sequence length="100" mass="11626">MTQHERPSQEEFDNSARWYKSVTPKYTLDWYVKWVASVFVLSAMSIRGIMELAPYDLGLSIIGVTLWLWVSLLWKDRALIVLNSVGLLFLIKTFVMSIIQ</sequence>
<keyword evidence="1" id="KW-1133">Transmembrane helix</keyword>
<feature type="transmembrane region" description="Helical" evidence="1">
    <location>
        <begin position="31"/>
        <end position="50"/>
    </location>
</feature>
<feature type="transmembrane region" description="Helical" evidence="1">
    <location>
        <begin position="80"/>
        <end position="99"/>
    </location>
</feature>
<keyword evidence="1" id="KW-0472">Membrane</keyword>